<comment type="catalytic activity">
    <reaction evidence="7">
        <text>a ubiquinone + NADH + 5 H(+)(in) = a ubiquinol + NAD(+) + 4 H(+)(out)</text>
        <dbReference type="Rhea" id="RHEA:29091"/>
        <dbReference type="Rhea" id="RHEA-COMP:9565"/>
        <dbReference type="Rhea" id="RHEA-COMP:9566"/>
        <dbReference type="ChEBI" id="CHEBI:15378"/>
        <dbReference type="ChEBI" id="CHEBI:16389"/>
        <dbReference type="ChEBI" id="CHEBI:17976"/>
        <dbReference type="ChEBI" id="CHEBI:57540"/>
        <dbReference type="ChEBI" id="CHEBI:57945"/>
        <dbReference type="EC" id="7.1.1.2"/>
    </reaction>
</comment>
<feature type="transmembrane region" description="Helical" evidence="8">
    <location>
        <begin position="319"/>
        <end position="343"/>
    </location>
</feature>
<dbReference type="PROSITE" id="PS00668">
    <property type="entry name" value="COMPLEX1_ND1_2"/>
    <property type="match status" value="1"/>
</dbReference>
<evidence type="ECO:0000256" key="1">
    <source>
        <dbReference type="ARBA" id="ARBA00004141"/>
    </source>
</evidence>
<keyword evidence="9" id="KW-0560">Oxidoreductase</keyword>
<evidence type="ECO:0000256" key="2">
    <source>
        <dbReference type="ARBA" id="ARBA00010535"/>
    </source>
</evidence>
<evidence type="ECO:0000256" key="8">
    <source>
        <dbReference type="SAM" id="Phobius"/>
    </source>
</evidence>
<evidence type="ECO:0000256" key="4">
    <source>
        <dbReference type="ARBA" id="ARBA00022989"/>
    </source>
</evidence>
<evidence type="ECO:0000313" key="9">
    <source>
        <dbReference type="EMBL" id="CBI83553.2"/>
    </source>
</evidence>
<comment type="similarity">
    <text evidence="2 6">Belongs to the complex I subunit 1 family.</text>
</comment>
<dbReference type="PANTHER" id="PTHR11432">
    <property type="entry name" value="NADH DEHYDROGENASE SUBUNIT 1"/>
    <property type="match status" value="1"/>
</dbReference>
<dbReference type="HAMAP" id="MF_01350">
    <property type="entry name" value="NDH1_NuoH"/>
    <property type="match status" value="1"/>
</dbReference>
<sequence>MLNNLFDFIEYIEYWLIIVAFVASVLIVVAYLTVAERKTMGYMQRRLGPNAVGYYGVLMAVADALKLLSKEIVLPHNGDIIYVMSGPLISLFSVLLSWAVIPFGPGLSLLDSEYSIIYLLASGSIGVFGTVIVGWMSNSKYTVLATVRTTAQLISYELVLTTVVFIIALIVSSLNINVIIESQYNIWYIIPFFPLCLIFFISALAETARPPFDNVEAESELVSGHMTELSASPFVIFFLSEYCSMVLMSTLTAIFFFGGYLPFSNTIHHLILNLFDQHSIYYFIIEGILLSGYLAIKANFFMFSFVWIRAAAPRLRYDLLILFCWYVLLPIVFAIVVFAPGILYCFDALPVII</sequence>
<dbReference type="PANTHER" id="PTHR11432:SF3">
    <property type="entry name" value="NADH-UBIQUINONE OXIDOREDUCTASE CHAIN 1"/>
    <property type="match status" value="1"/>
</dbReference>
<keyword evidence="3 6" id="KW-0812">Transmembrane</keyword>
<feature type="transmembrane region" description="Helical" evidence="8">
    <location>
        <begin position="234"/>
        <end position="260"/>
    </location>
</feature>
<keyword evidence="7 9" id="KW-0830">Ubiquinone</keyword>
<dbReference type="EC" id="7.1.1.2" evidence="7"/>
<dbReference type="InterPro" id="IPR001694">
    <property type="entry name" value="NADH_UbQ_OxRdtase_su1/FPO"/>
</dbReference>
<feature type="transmembrane region" description="Helical" evidence="8">
    <location>
        <begin position="280"/>
        <end position="307"/>
    </location>
</feature>
<dbReference type="EMBL" id="FN647643">
    <property type="protein sequence ID" value="CBI83553.2"/>
    <property type="molecule type" value="Genomic_DNA"/>
</dbReference>
<organism evidence="9">
    <name type="scientific">Komagataella pastoris</name>
    <name type="common">Yeast</name>
    <name type="synonym">Pichia pastoris</name>
    <dbReference type="NCBI Taxonomy" id="4922"/>
    <lineage>
        <taxon>Eukaryota</taxon>
        <taxon>Fungi</taxon>
        <taxon>Dikarya</taxon>
        <taxon>Ascomycota</taxon>
        <taxon>Saccharomycotina</taxon>
        <taxon>Pichiomycetes</taxon>
        <taxon>Pichiales</taxon>
        <taxon>Pichiaceae</taxon>
        <taxon>Komagataella</taxon>
    </lineage>
</organism>
<keyword evidence="7 9" id="KW-0496">Mitochondrion</keyword>
<keyword evidence="4 8" id="KW-1133">Transmembrane helix</keyword>
<feature type="transmembrane region" description="Helical" evidence="8">
    <location>
        <begin position="116"/>
        <end position="137"/>
    </location>
</feature>
<dbReference type="GO" id="GO:0008137">
    <property type="term" value="F:NADH dehydrogenase (ubiquinone) activity"/>
    <property type="evidence" value="ECO:0007669"/>
    <property type="project" value="UniProtKB-EC"/>
</dbReference>
<feature type="transmembrane region" description="Helical" evidence="8">
    <location>
        <begin position="52"/>
        <end position="68"/>
    </location>
</feature>
<dbReference type="InterPro" id="IPR018086">
    <property type="entry name" value="NADH_UbQ_OxRdtase_su1_CS"/>
</dbReference>
<feature type="transmembrane region" description="Helical" evidence="8">
    <location>
        <begin position="158"/>
        <end position="180"/>
    </location>
</feature>
<accession>E1UWC2</accession>
<evidence type="ECO:0000256" key="6">
    <source>
        <dbReference type="RuleBase" id="RU000471"/>
    </source>
</evidence>
<protein>
    <recommendedName>
        <fullName evidence="7">NADH-ubiquinone oxidoreductase chain 1</fullName>
        <ecNumber evidence="7">7.1.1.2</ecNumber>
    </recommendedName>
</protein>
<keyword evidence="6" id="KW-0520">NAD</keyword>
<dbReference type="Pfam" id="PF00146">
    <property type="entry name" value="NADHdh"/>
    <property type="match status" value="1"/>
</dbReference>
<evidence type="ECO:0000256" key="5">
    <source>
        <dbReference type="ARBA" id="ARBA00023136"/>
    </source>
</evidence>
<evidence type="ECO:0000256" key="7">
    <source>
        <dbReference type="RuleBase" id="RU000473"/>
    </source>
</evidence>
<dbReference type="GO" id="GO:0003954">
    <property type="term" value="F:NADH dehydrogenase activity"/>
    <property type="evidence" value="ECO:0007669"/>
    <property type="project" value="TreeGrafter"/>
</dbReference>
<keyword evidence="5 8" id="KW-0472">Membrane</keyword>
<name>E1UWC2_PICPA</name>
<feature type="transmembrane region" description="Helical" evidence="8">
    <location>
        <begin position="80"/>
        <end position="104"/>
    </location>
</feature>
<feature type="transmembrane region" description="Helical" evidence="8">
    <location>
        <begin position="186"/>
        <end position="205"/>
    </location>
</feature>
<proteinExistence type="inferred from homology"/>
<reference evidence="9" key="1">
    <citation type="journal article" date="2010" name="Mol. Cell. Proteomics">
        <title>The subunit composition of mitochondrial NADH:ubiquinone oxidoreductase (complex I) from Pichia pastoris.</title>
        <authorList>
            <person name="Bridges H.R."/>
            <person name="Fearnley I.M."/>
            <person name="Hirst J."/>
        </authorList>
    </citation>
    <scope>NUCLEOTIDE SEQUENCE</scope>
    <source>
        <strain evidence="9">X33</strain>
    </source>
</reference>
<dbReference type="GO" id="GO:0005743">
    <property type="term" value="C:mitochondrial inner membrane"/>
    <property type="evidence" value="ECO:0007669"/>
    <property type="project" value="UniProtKB-SubCell"/>
</dbReference>
<feature type="transmembrane region" description="Helical" evidence="8">
    <location>
        <begin position="12"/>
        <end position="32"/>
    </location>
</feature>
<geneLocation type="mitochondrion" evidence="9"/>
<evidence type="ECO:0000256" key="3">
    <source>
        <dbReference type="ARBA" id="ARBA00022692"/>
    </source>
</evidence>
<gene>
    <name evidence="9" type="primary">nu1M</name>
</gene>
<dbReference type="PROSITE" id="PS00667">
    <property type="entry name" value="COMPLEX1_ND1_1"/>
    <property type="match status" value="1"/>
</dbReference>
<dbReference type="AlphaFoldDB" id="E1UWC2"/>
<comment type="subcellular location">
    <subcellularLocation>
        <location evidence="1">Membrane</location>
        <topology evidence="1">Multi-pass membrane protein</topology>
    </subcellularLocation>
    <subcellularLocation>
        <location evidence="6">Mitochondrion inner membrane</location>
        <topology evidence="6">Multi-pass membrane protein</topology>
    </subcellularLocation>
</comment>
<dbReference type="GO" id="GO:0009060">
    <property type="term" value="P:aerobic respiration"/>
    <property type="evidence" value="ECO:0007669"/>
    <property type="project" value="TreeGrafter"/>
</dbReference>